<dbReference type="GO" id="GO:0003677">
    <property type="term" value="F:DNA binding"/>
    <property type="evidence" value="ECO:0007669"/>
    <property type="project" value="InterPro"/>
</dbReference>
<sequence>EAHVHEDRISRLIDEAHVAVEANNHVGLEGLRYEILPVNIEDELKQSYLDYAMTVIIGRALPDSEAVKTLPAVAINRLQLAALTFMSLSKAAEIACNRIPLFAYGPELSEFRHRLR</sequence>
<dbReference type="AlphaFoldDB" id="A0A1I8ANV1"/>
<organism evidence="1 2">
    <name type="scientific">Steinernema glaseri</name>
    <dbReference type="NCBI Taxonomy" id="37863"/>
    <lineage>
        <taxon>Eukaryota</taxon>
        <taxon>Metazoa</taxon>
        <taxon>Ecdysozoa</taxon>
        <taxon>Nematoda</taxon>
        <taxon>Chromadorea</taxon>
        <taxon>Rhabditida</taxon>
        <taxon>Tylenchina</taxon>
        <taxon>Panagrolaimomorpha</taxon>
        <taxon>Strongyloidoidea</taxon>
        <taxon>Steinernematidae</taxon>
        <taxon>Steinernema</taxon>
    </lineage>
</organism>
<name>A0A1I8ANV1_9BILA</name>
<evidence type="ECO:0000313" key="1">
    <source>
        <dbReference type="Proteomes" id="UP000095287"/>
    </source>
</evidence>
<dbReference type="GO" id="GO:0003918">
    <property type="term" value="F:DNA topoisomerase type II (double strand cut, ATP-hydrolyzing) activity"/>
    <property type="evidence" value="ECO:0007669"/>
    <property type="project" value="InterPro"/>
</dbReference>
<keyword evidence="1" id="KW-1185">Reference proteome</keyword>
<dbReference type="WBParaSite" id="L893_g7912.t1">
    <property type="protein sequence ID" value="L893_g7912.t1"/>
    <property type="gene ID" value="L893_g7912"/>
</dbReference>
<evidence type="ECO:0000313" key="2">
    <source>
        <dbReference type="WBParaSite" id="L893_g7912.t1"/>
    </source>
</evidence>
<dbReference type="Gene3D" id="3.90.199.10">
    <property type="entry name" value="Topoisomerase II, domain 5"/>
    <property type="match status" value="1"/>
</dbReference>
<dbReference type="InterPro" id="IPR013758">
    <property type="entry name" value="Topo_IIA_A/C_ab"/>
</dbReference>
<dbReference type="GO" id="GO:0006265">
    <property type="term" value="P:DNA topological change"/>
    <property type="evidence" value="ECO:0007669"/>
    <property type="project" value="InterPro"/>
</dbReference>
<accession>A0A1I8ANV1</accession>
<dbReference type="Proteomes" id="UP000095287">
    <property type="component" value="Unplaced"/>
</dbReference>
<reference evidence="2" key="1">
    <citation type="submission" date="2016-11" db="UniProtKB">
        <authorList>
            <consortium name="WormBaseParasite"/>
        </authorList>
    </citation>
    <scope>IDENTIFICATION</scope>
</reference>
<protein>
    <submittedName>
        <fullName evidence="2">Carboxyvinyl-carboxyphosphonate phosphorylmutase</fullName>
    </submittedName>
</protein>
<dbReference type="GO" id="GO:0005524">
    <property type="term" value="F:ATP binding"/>
    <property type="evidence" value="ECO:0007669"/>
    <property type="project" value="InterPro"/>
</dbReference>
<proteinExistence type="predicted"/>